<sequence>LTTLGAWFSCDNAKYYSMVRVSTSNPAIVPADIEFRERREIMK</sequence>
<accession>A0ABQ4XEE9</accession>
<comment type="caution">
    <text evidence="1">The sequence shown here is derived from an EMBL/GenBank/DDBJ whole genome shotgun (WGS) entry which is preliminary data.</text>
</comment>
<gene>
    <name evidence="1" type="ORF">Tco_0678226</name>
</gene>
<dbReference type="Proteomes" id="UP001151760">
    <property type="component" value="Unassembled WGS sequence"/>
</dbReference>
<dbReference type="EMBL" id="BQNB010009448">
    <property type="protein sequence ID" value="GJS63662.1"/>
    <property type="molecule type" value="Genomic_DNA"/>
</dbReference>
<reference evidence="1" key="2">
    <citation type="submission" date="2022-01" db="EMBL/GenBank/DDBJ databases">
        <authorList>
            <person name="Yamashiro T."/>
            <person name="Shiraishi A."/>
            <person name="Satake H."/>
            <person name="Nakayama K."/>
        </authorList>
    </citation>
    <scope>NUCLEOTIDE SEQUENCE</scope>
</reference>
<keyword evidence="2" id="KW-1185">Reference proteome</keyword>
<organism evidence="1 2">
    <name type="scientific">Tanacetum coccineum</name>
    <dbReference type="NCBI Taxonomy" id="301880"/>
    <lineage>
        <taxon>Eukaryota</taxon>
        <taxon>Viridiplantae</taxon>
        <taxon>Streptophyta</taxon>
        <taxon>Embryophyta</taxon>
        <taxon>Tracheophyta</taxon>
        <taxon>Spermatophyta</taxon>
        <taxon>Magnoliopsida</taxon>
        <taxon>eudicotyledons</taxon>
        <taxon>Gunneridae</taxon>
        <taxon>Pentapetalae</taxon>
        <taxon>asterids</taxon>
        <taxon>campanulids</taxon>
        <taxon>Asterales</taxon>
        <taxon>Asteraceae</taxon>
        <taxon>Asteroideae</taxon>
        <taxon>Anthemideae</taxon>
        <taxon>Anthemidinae</taxon>
        <taxon>Tanacetum</taxon>
    </lineage>
</organism>
<proteinExistence type="predicted"/>
<reference evidence="1" key="1">
    <citation type="journal article" date="2022" name="Int. J. Mol. Sci.">
        <title>Draft Genome of Tanacetum Coccineum: Genomic Comparison of Closely Related Tanacetum-Family Plants.</title>
        <authorList>
            <person name="Yamashiro T."/>
            <person name="Shiraishi A."/>
            <person name="Nakayama K."/>
            <person name="Satake H."/>
        </authorList>
    </citation>
    <scope>NUCLEOTIDE SEQUENCE</scope>
</reference>
<evidence type="ECO:0000313" key="1">
    <source>
        <dbReference type="EMBL" id="GJS63662.1"/>
    </source>
</evidence>
<name>A0ABQ4XEE9_9ASTR</name>
<evidence type="ECO:0000313" key="2">
    <source>
        <dbReference type="Proteomes" id="UP001151760"/>
    </source>
</evidence>
<feature type="non-terminal residue" evidence="1">
    <location>
        <position position="1"/>
    </location>
</feature>
<protein>
    <submittedName>
        <fullName evidence="1">Uncharacterized protein</fullName>
    </submittedName>
</protein>